<comment type="caution">
    <text evidence="3">The sequence shown here is derived from an EMBL/GenBank/DDBJ whole genome shotgun (WGS) entry which is preliminary data.</text>
</comment>
<accession>A0A1V4IX83</accession>
<dbReference type="GO" id="GO:0005829">
    <property type="term" value="C:cytosol"/>
    <property type="evidence" value="ECO:0007669"/>
    <property type="project" value="TreeGrafter"/>
</dbReference>
<evidence type="ECO:0000313" key="4">
    <source>
        <dbReference type="Proteomes" id="UP000191056"/>
    </source>
</evidence>
<evidence type="ECO:0000313" key="3">
    <source>
        <dbReference type="EMBL" id="OPJ64519.1"/>
    </source>
</evidence>
<proteinExistence type="predicted"/>
<dbReference type="NCBIfam" id="NF001183">
    <property type="entry name" value="PRK00155.1-3"/>
    <property type="match status" value="1"/>
</dbReference>
<sequence>MATALIFAGGTGSRMNSKAKPKQFLELHGKSILIYTIEYFELNEEVDNIVVVCLADWIDTLKEQLKRNYITKVKSIVEGGKSGQESIYNGLKEIYRNSSNPDKEIVLIHDGVRPLISSQLITKSIQSVREFGSAITVVPVKESIISTDDSDKIQKIHKRNNLKMARAPQSFYLKDIWYVHNEAIKDNKSNMVDSASLMMEYGYKLHTIDGVEENIKITTSFDYYIFRAIYEARENSQILGL</sequence>
<dbReference type="InterPro" id="IPR029044">
    <property type="entry name" value="Nucleotide-diphossugar_trans"/>
</dbReference>
<dbReference type="GO" id="GO:0008299">
    <property type="term" value="P:isoprenoid biosynthetic process"/>
    <property type="evidence" value="ECO:0007669"/>
    <property type="project" value="InterPro"/>
</dbReference>
<evidence type="ECO:0000256" key="1">
    <source>
        <dbReference type="ARBA" id="ARBA00022679"/>
    </source>
</evidence>
<dbReference type="SUPFAM" id="SSF53448">
    <property type="entry name" value="Nucleotide-diphospho-sugar transferases"/>
    <property type="match status" value="1"/>
</dbReference>
<evidence type="ECO:0000256" key="2">
    <source>
        <dbReference type="ARBA" id="ARBA00022695"/>
    </source>
</evidence>
<keyword evidence="4" id="KW-1185">Reference proteome</keyword>
<dbReference type="InterPro" id="IPR018294">
    <property type="entry name" value="ISPD_synthase_CS"/>
</dbReference>
<dbReference type="CDD" id="cd02516">
    <property type="entry name" value="CDP-ME_synthetase"/>
    <property type="match status" value="1"/>
</dbReference>
<gene>
    <name evidence="3" type="primary">tarI_2</name>
    <name evidence="3" type="ORF">CLCHR_11660</name>
</gene>
<organism evidence="3 4">
    <name type="scientific">Clostridium chromiireducens</name>
    <dbReference type="NCBI Taxonomy" id="225345"/>
    <lineage>
        <taxon>Bacteria</taxon>
        <taxon>Bacillati</taxon>
        <taxon>Bacillota</taxon>
        <taxon>Clostridia</taxon>
        <taxon>Eubacteriales</taxon>
        <taxon>Clostridiaceae</taxon>
        <taxon>Clostridium</taxon>
    </lineage>
</organism>
<name>A0A1V4IX83_9CLOT</name>
<dbReference type="Pfam" id="PF01128">
    <property type="entry name" value="IspD"/>
    <property type="match status" value="1"/>
</dbReference>
<dbReference type="PANTHER" id="PTHR43015:SF1">
    <property type="entry name" value="D-RIBITOL-5-PHOSPHATE CYTIDYLYLTRANSFERASE"/>
    <property type="match status" value="1"/>
</dbReference>
<reference evidence="3 4" key="1">
    <citation type="submission" date="2017-03" db="EMBL/GenBank/DDBJ databases">
        <title>Genome sequence of Clostridium chromiireducens DSM 23318.</title>
        <authorList>
            <person name="Poehlein A."/>
            <person name="Daniel R."/>
        </authorList>
    </citation>
    <scope>NUCLEOTIDE SEQUENCE [LARGE SCALE GENOMIC DNA]</scope>
    <source>
        <strain evidence="3 4">DSM 23318</strain>
    </source>
</reference>
<dbReference type="GO" id="GO:0047349">
    <property type="term" value="F:D-ribitol-5-phosphate cytidylyltransferase activity"/>
    <property type="evidence" value="ECO:0007669"/>
    <property type="project" value="UniProtKB-EC"/>
</dbReference>
<dbReference type="InterPro" id="IPR034683">
    <property type="entry name" value="IspD/TarI"/>
</dbReference>
<keyword evidence="2 3" id="KW-0548">Nucleotidyltransferase</keyword>
<dbReference type="AlphaFoldDB" id="A0A1V4IX83"/>
<dbReference type="Gene3D" id="3.90.550.10">
    <property type="entry name" value="Spore Coat Polysaccharide Biosynthesis Protein SpsA, Chain A"/>
    <property type="match status" value="1"/>
</dbReference>
<protein>
    <submittedName>
        <fullName evidence="3">Putative ribitol-5-phosphate cytidylyltransferase</fullName>
        <ecNumber evidence="3">2.7.7.40</ecNumber>
    </submittedName>
</protein>
<dbReference type="RefSeq" id="WP_079438750.1">
    <property type="nucleotide sequence ID" value="NZ_MZGT01000012.1"/>
</dbReference>
<dbReference type="STRING" id="225345.CLCHR_11660"/>
<dbReference type="OrthoDB" id="9806837at2"/>
<keyword evidence="1 3" id="KW-0808">Transferase</keyword>
<dbReference type="PROSITE" id="PS01295">
    <property type="entry name" value="ISPD"/>
    <property type="match status" value="1"/>
</dbReference>
<dbReference type="Proteomes" id="UP000191056">
    <property type="component" value="Unassembled WGS sequence"/>
</dbReference>
<dbReference type="GO" id="GO:0050518">
    <property type="term" value="F:2-C-methyl-D-erythritol 4-phosphate cytidylyltransferase activity"/>
    <property type="evidence" value="ECO:0007669"/>
    <property type="project" value="UniProtKB-ARBA"/>
</dbReference>
<dbReference type="EMBL" id="MZGT01000012">
    <property type="protein sequence ID" value="OPJ64519.1"/>
    <property type="molecule type" value="Genomic_DNA"/>
</dbReference>
<dbReference type="FunFam" id="3.90.550.10:FF:000003">
    <property type="entry name" value="2-C-methyl-D-erythritol 4-phosphate cytidylyltransferase"/>
    <property type="match status" value="1"/>
</dbReference>
<dbReference type="PANTHER" id="PTHR43015">
    <property type="entry name" value="D-RIBITOL-5-PHOSPHATE CYTIDYLYLTRANSFERASE"/>
    <property type="match status" value="1"/>
</dbReference>
<dbReference type="EC" id="2.7.7.40" evidence="3"/>